<reference evidence="1" key="1">
    <citation type="submission" date="2022-04" db="EMBL/GenBank/DDBJ databases">
        <title>Genome of the entomopathogenic fungus Entomophthora muscae.</title>
        <authorList>
            <person name="Elya C."/>
            <person name="Lovett B.R."/>
            <person name="Lee E."/>
            <person name="Macias A.M."/>
            <person name="Hajek A.E."/>
            <person name="De Bivort B.L."/>
            <person name="Kasson M.T."/>
            <person name="De Fine Licht H.H."/>
            <person name="Stajich J.E."/>
        </authorList>
    </citation>
    <scope>NUCLEOTIDE SEQUENCE</scope>
    <source>
        <strain evidence="1">Berkeley</strain>
    </source>
</reference>
<evidence type="ECO:0000313" key="1">
    <source>
        <dbReference type="EMBL" id="KAJ9048118.1"/>
    </source>
</evidence>
<evidence type="ECO:0000313" key="2">
    <source>
        <dbReference type="Proteomes" id="UP001165960"/>
    </source>
</evidence>
<keyword evidence="2" id="KW-1185">Reference proteome</keyword>
<accession>A0ACC2RDG6</accession>
<dbReference type="Proteomes" id="UP001165960">
    <property type="component" value="Unassembled WGS sequence"/>
</dbReference>
<gene>
    <name evidence="1" type="ORF">DSO57_1038217</name>
</gene>
<comment type="caution">
    <text evidence="1">The sequence shown here is derived from an EMBL/GenBank/DDBJ whole genome shotgun (WGS) entry which is preliminary data.</text>
</comment>
<protein>
    <submittedName>
        <fullName evidence="1">Uncharacterized protein</fullName>
    </submittedName>
</protein>
<proteinExistence type="predicted"/>
<name>A0ACC2RDG6_9FUNG</name>
<feature type="non-terminal residue" evidence="1">
    <location>
        <position position="1"/>
    </location>
</feature>
<dbReference type="EMBL" id="QTSX02007563">
    <property type="protein sequence ID" value="KAJ9048118.1"/>
    <property type="molecule type" value="Genomic_DNA"/>
</dbReference>
<organism evidence="1 2">
    <name type="scientific">Entomophthora muscae</name>
    <dbReference type="NCBI Taxonomy" id="34485"/>
    <lineage>
        <taxon>Eukaryota</taxon>
        <taxon>Fungi</taxon>
        <taxon>Fungi incertae sedis</taxon>
        <taxon>Zoopagomycota</taxon>
        <taxon>Entomophthoromycotina</taxon>
        <taxon>Entomophthoromycetes</taxon>
        <taxon>Entomophthorales</taxon>
        <taxon>Entomophthoraceae</taxon>
        <taxon>Entomophthora</taxon>
    </lineage>
</organism>
<sequence>EHYPLAQQYSVLSHLMLLLMPGFLKYNPIFHFMPILMEQEHFSIICLLGGIEMYQVFDSSAALVQGNLELGAYYLQTLSTCYVLVTYCSWWGRDA</sequence>